<sequence>MCELQRQKLPIYEIFPLIVHSLLQFISGSQASLPDKPLTIDEFYICSMNMLAASSPDLE</sequence>
<dbReference type="Proteomes" id="UP000290365">
    <property type="component" value="Chromosome"/>
</dbReference>
<reference evidence="1 2" key="1">
    <citation type="submission" date="2019-01" db="EMBL/GenBank/DDBJ databases">
        <title>Ktedonosporobacter rubrisoli SCAWS-G2.</title>
        <authorList>
            <person name="Huang Y."/>
            <person name="Yan B."/>
        </authorList>
    </citation>
    <scope>NUCLEOTIDE SEQUENCE [LARGE SCALE GENOMIC DNA]</scope>
    <source>
        <strain evidence="1 2">SCAWS-G2</strain>
    </source>
</reference>
<keyword evidence="2" id="KW-1185">Reference proteome</keyword>
<protein>
    <submittedName>
        <fullName evidence="1">Uncharacterized protein</fullName>
    </submittedName>
</protein>
<organism evidence="1 2">
    <name type="scientific">Ktedonosporobacter rubrisoli</name>
    <dbReference type="NCBI Taxonomy" id="2509675"/>
    <lineage>
        <taxon>Bacteria</taxon>
        <taxon>Bacillati</taxon>
        <taxon>Chloroflexota</taxon>
        <taxon>Ktedonobacteria</taxon>
        <taxon>Ktedonobacterales</taxon>
        <taxon>Ktedonosporobacteraceae</taxon>
        <taxon>Ktedonosporobacter</taxon>
    </lineage>
</organism>
<evidence type="ECO:0000313" key="1">
    <source>
        <dbReference type="EMBL" id="QBD81170.1"/>
    </source>
</evidence>
<dbReference type="RefSeq" id="WP_129892231.1">
    <property type="nucleotide sequence ID" value="NZ_CP035758.1"/>
</dbReference>
<evidence type="ECO:0000313" key="2">
    <source>
        <dbReference type="Proteomes" id="UP000290365"/>
    </source>
</evidence>
<proteinExistence type="predicted"/>
<dbReference type="EMBL" id="CP035758">
    <property type="protein sequence ID" value="QBD81170.1"/>
    <property type="molecule type" value="Genomic_DNA"/>
</dbReference>
<dbReference type="KEGG" id="kbs:EPA93_36435"/>
<name>A0A4P6K0M0_KTERU</name>
<dbReference type="AlphaFoldDB" id="A0A4P6K0M0"/>
<gene>
    <name evidence="1" type="ORF">EPA93_36435</name>
</gene>
<accession>A0A4P6K0M0</accession>